<sequence length="181" mass="20679">MREEQFFRDLEEALRGEIIDSAISDNLRYYRDYINGEKAKGRSSDEILDELGDARLIARTIVESAASGADSSPNGYDSTPGDIGYTGFGKDKSQDRTAEDEAGYRQETGYGSENPYARRNPDMHYVDFSKWYVKAIFIAVLVLILFLIIALFAGVTSFVFYYFWPLVGIYCIWYIIRHIGR</sequence>
<dbReference type="RefSeq" id="WP_074649643.1">
    <property type="nucleotide sequence ID" value="NZ_FOIL01000025.1"/>
</dbReference>
<dbReference type="Proteomes" id="UP000199820">
    <property type="component" value="Unassembled WGS sequence"/>
</dbReference>
<feature type="transmembrane region" description="Helical" evidence="2">
    <location>
        <begin position="159"/>
        <end position="176"/>
    </location>
</feature>
<feature type="region of interest" description="Disordered" evidence="1">
    <location>
        <begin position="67"/>
        <end position="115"/>
    </location>
</feature>
<dbReference type="STRING" id="1526.SAMN02910262_01948"/>
<proteinExistence type="predicted"/>
<keyword evidence="2" id="KW-0812">Transmembrane</keyword>
<dbReference type="AlphaFoldDB" id="A0A1I0FG63"/>
<dbReference type="eggNOG" id="ENOG5032ZK1">
    <property type="taxonomic scope" value="Bacteria"/>
</dbReference>
<evidence type="ECO:0008006" key="5">
    <source>
        <dbReference type="Google" id="ProtNLM"/>
    </source>
</evidence>
<name>A0A1I0FG63_9FIRM</name>
<accession>A0A1I0FG63</accession>
<feature type="compositionally biased region" description="Basic and acidic residues" evidence="1">
    <location>
        <begin position="89"/>
        <end position="104"/>
    </location>
</feature>
<dbReference type="Pfam" id="PF22564">
    <property type="entry name" value="HAAS"/>
    <property type="match status" value="1"/>
</dbReference>
<reference evidence="3 4" key="1">
    <citation type="submission" date="2016-10" db="EMBL/GenBank/DDBJ databases">
        <authorList>
            <person name="de Groot N.N."/>
        </authorList>
    </citation>
    <scope>NUCLEOTIDE SEQUENCE [LARGE SCALE GENOMIC DNA]</scope>
    <source>
        <strain evidence="3 4">KH1P1</strain>
    </source>
</reference>
<keyword evidence="2" id="KW-1133">Transmembrane helix</keyword>
<evidence type="ECO:0000256" key="1">
    <source>
        <dbReference type="SAM" id="MobiDB-lite"/>
    </source>
</evidence>
<dbReference type="OrthoDB" id="1779993at2"/>
<feature type="transmembrane region" description="Helical" evidence="2">
    <location>
        <begin position="131"/>
        <end position="153"/>
    </location>
</feature>
<evidence type="ECO:0000313" key="3">
    <source>
        <dbReference type="EMBL" id="SET57202.1"/>
    </source>
</evidence>
<evidence type="ECO:0000313" key="4">
    <source>
        <dbReference type="Proteomes" id="UP000199820"/>
    </source>
</evidence>
<protein>
    <recommendedName>
        <fullName evidence="5">DUF1700 domain-containing protein</fullName>
    </recommendedName>
</protein>
<evidence type="ECO:0000256" key="2">
    <source>
        <dbReference type="SAM" id="Phobius"/>
    </source>
</evidence>
<keyword evidence="4" id="KW-1185">Reference proteome</keyword>
<gene>
    <name evidence="3" type="ORF">SAMN04487771_102534</name>
</gene>
<organism evidence="3 4">
    <name type="scientific">[Clostridium] aminophilum</name>
    <dbReference type="NCBI Taxonomy" id="1526"/>
    <lineage>
        <taxon>Bacteria</taxon>
        <taxon>Bacillati</taxon>
        <taxon>Bacillota</taxon>
        <taxon>Clostridia</taxon>
        <taxon>Lachnospirales</taxon>
        <taxon>Lachnospiraceae</taxon>
    </lineage>
</organism>
<keyword evidence="2" id="KW-0472">Membrane</keyword>
<dbReference type="EMBL" id="FOIL01000025">
    <property type="protein sequence ID" value="SET57202.1"/>
    <property type="molecule type" value="Genomic_DNA"/>
</dbReference>